<proteinExistence type="predicted"/>
<dbReference type="InterPro" id="IPR000792">
    <property type="entry name" value="Tscrpt_reg_LuxR_C"/>
</dbReference>
<dbReference type="GO" id="GO:0006355">
    <property type="term" value="P:regulation of DNA-templated transcription"/>
    <property type="evidence" value="ECO:0007669"/>
    <property type="project" value="InterPro"/>
</dbReference>
<dbReference type="InterPro" id="IPR011990">
    <property type="entry name" value="TPR-like_helical_dom_sf"/>
</dbReference>
<evidence type="ECO:0000256" key="1">
    <source>
        <dbReference type="ARBA" id="ARBA00022741"/>
    </source>
</evidence>
<dbReference type="RefSeq" id="WP_164324005.1">
    <property type="nucleotide sequence ID" value="NZ_JAAGLU010000069.1"/>
</dbReference>
<name>A0A6B3C6H5_9ACTN</name>
<organism evidence="4">
    <name type="scientific">Streptomyces sp. SID12501</name>
    <dbReference type="NCBI Taxonomy" id="2706042"/>
    <lineage>
        <taxon>Bacteria</taxon>
        <taxon>Bacillati</taxon>
        <taxon>Actinomycetota</taxon>
        <taxon>Actinomycetes</taxon>
        <taxon>Kitasatosporales</taxon>
        <taxon>Streptomycetaceae</taxon>
        <taxon>Streptomyces</taxon>
    </lineage>
</organism>
<dbReference type="EMBL" id="JAAGLU010000069">
    <property type="protein sequence ID" value="NEC92393.1"/>
    <property type="molecule type" value="Genomic_DNA"/>
</dbReference>
<dbReference type="PANTHER" id="PTHR16305:SF35">
    <property type="entry name" value="TRANSCRIPTIONAL ACTIVATOR DOMAIN"/>
    <property type="match status" value="1"/>
</dbReference>
<dbReference type="PANTHER" id="PTHR16305">
    <property type="entry name" value="TESTICULAR SOLUBLE ADENYLYL CYCLASE"/>
    <property type="match status" value="1"/>
</dbReference>
<dbReference type="SMART" id="SM00421">
    <property type="entry name" value="HTH_LUXR"/>
    <property type="match status" value="1"/>
</dbReference>
<dbReference type="AlphaFoldDB" id="A0A6B3C6H5"/>
<protein>
    <submittedName>
        <fullName evidence="4">AAA family ATPase</fullName>
    </submittedName>
</protein>
<sequence>MALLEREQWLDALRHCPAGRVVLVSGEAGIGKTALVRAFCDGLTRLVLWGSCDALRTPQPLGPLHDIARQATGELAAAMAAESPRHAMFTAFLDQLTVREAVAVVEDAHWADEATLDLLMFTARRISTTRGLLVITYRDDEVGSDHSLRAVLGALATDRSVLRIRLSPLSAAAVATLVGPDGPDAAELHARAGGNPFFVTEVLADPDRRVPETVRDAVLARAAGLRPAERDALNSVAVFPGYAPAPLVQAPRTDVDGCVDAGMLIRDGTRILFRHELARLAIEESITSARKTELHERALADLTRWGSDPARLVYHAEEAGDAAAVLVHAGAAARRASAVGAHRQAADHYAQALRFADGISPRRHAELLERHGEACAHAGRSAAAVLSSRRAIECWREEGDQEREAALMAYCSYYLWNQGRNAEAHAMVRQALALAERLPEGPGLVAAYTWSAYLLMLARDIPGAVRTGSHAAVLAERFGEQTLLARALNAVGSAQWSVEPDLAEQTMLRSLQAAHAANDDGAVGSAMVNLGSAAGEVRRYDLAEHWLREAMKWCSDRDLDDVRSYATAWLARCLFERGEWSAAEAMVEQVGATECTPSRIVALTVLGRLRTRQGEPDAADILDEASSLAEQTGDLQRLWPVAAGRAELACLSGQQPDSGLSESYETAVRLGIGWAIGELGQWLQPEPGVVHLAAAPPYRMNPVEAARAWDELGCPYESAMALAQSPDHLREALRGFEGLGARPAADQVARRMRDLGIRTPRRSTLAHPNGLTAREADVLTLLRFGLRNSEIADRLRIAEKTAGHHVSSILAKLGVRSRQEAARHGEIAERT</sequence>
<feature type="domain" description="HTH luxR-type" evidence="3">
    <location>
        <begin position="764"/>
        <end position="829"/>
    </location>
</feature>
<accession>A0A6B3C6H5</accession>
<dbReference type="InterPro" id="IPR041664">
    <property type="entry name" value="AAA_16"/>
</dbReference>
<comment type="caution">
    <text evidence="4">The sequence shown here is derived from an EMBL/GenBank/DDBJ whole genome shotgun (WGS) entry which is preliminary data.</text>
</comment>
<evidence type="ECO:0000259" key="3">
    <source>
        <dbReference type="PROSITE" id="PS50043"/>
    </source>
</evidence>
<dbReference type="Gene3D" id="1.10.10.10">
    <property type="entry name" value="Winged helix-like DNA-binding domain superfamily/Winged helix DNA-binding domain"/>
    <property type="match status" value="1"/>
</dbReference>
<dbReference type="SUPFAM" id="SSF52540">
    <property type="entry name" value="P-loop containing nucleoside triphosphate hydrolases"/>
    <property type="match status" value="1"/>
</dbReference>
<dbReference type="GO" id="GO:0005737">
    <property type="term" value="C:cytoplasm"/>
    <property type="evidence" value="ECO:0007669"/>
    <property type="project" value="TreeGrafter"/>
</dbReference>
<dbReference type="SUPFAM" id="SSF48452">
    <property type="entry name" value="TPR-like"/>
    <property type="match status" value="2"/>
</dbReference>
<keyword evidence="2" id="KW-0067">ATP-binding</keyword>
<dbReference type="GO" id="GO:0005524">
    <property type="term" value="F:ATP binding"/>
    <property type="evidence" value="ECO:0007669"/>
    <property type="project" value="UniProtKB-KW"/>
</dbReference>
<dbReference type="Pfam" id="PF00196">
    <property type="entry name" value="GerE"/>
    <property type="match status" value="1"/>
</dbReference>
<dbReference type="SUPFAM" id="SSF46894">
    <property type="entry name" value="C-terminal effector domain of the bipartite response regulators"/>
    <property type="match status" value="1"/>
</dbReference>
<dbReference type="Pfam" id="PF13191">
    <property type="entry name" value="AAA_16"/>
    <property type="match status" value="1"/>
</dbReference>
<dbReference type="InterPro" id="IPR016032">
    <property type="entry name" value="Sig_transdc_resp-reg_C-effctor"/>
</dbReference>
<dbReference type="GO" id="GO:0004016">
    <property type="term" value="F:adenylate cyclase activity"/>
    <property type="evidence" value="ECO:0007669"/>
    <property type="project" value="TreeGrafter"/>
</dbReference>
<keyword evidence="1" id="KW-0547">Nucleotide-binding</keyword>
<gene>
    <name evidence="4" type="ORF">G3I71_43075</name>
</gene>
<dbReference type="GO" id="GO:0003677">
    <property type="term" value="F:DNA binding"/>
    <property type="evidence" value="ECO:0007669"/>
    <property type="project" value="InterPro"/>
</dbReference>
<reference evidence="4" key="1">
    <citation type="submission" date="2020-01" db="EMBL/GenBank/DDBJ databases">
        <title>Insect and environment-associated Actinomycetes.</title>
        <authorList>
            <person name="Currrie C."/>
            <person name="Chevrette M."/>
            <person name="Carlson C."/>
            <person name="Stubbendieck R."/>
            <person name="Wendt-Pienkowski E."/>
        </authorList>
    </citation>
    <scope>NUCLEOTIDE SEQUENCE</scope>
    <source>
        <strain evidence="4">SID12501</strain>
    </source>
</reference>
<dbReference type="InterPro" id="IPR036388">
    <property type="entry name" value="WH-like_DNA-bd_sf"/>
</dbReference>
<dbReference type="InterPro" id="IPR027417">
    <property type="entry name" value="P-loop_NTPase"/>
</dbReference>
<dbReference type="PRINTS" id="PR00038">
    <property type="entry name" value="HTHLUXR"/>
</dbReference>
<dbReference type="PROSITE" id="PS50043">
    <property type="entry name" value="HTH_LUXR_2"/>
    <property type="match status" value="1"/>
</dbReference>
<evidence type="ECO:0000313" key="4">
    <source>
        <dbReference type="EMBL" id="NEC92393.1"/>
    </source>
</evidence>
<dbReference type="CDD" id="cd06170">
    <property type="entry name" value="LuxR_C_like"/>
    <property type="match status" value="1"/>
</dbReference>
<dbReference type="Gene3D" id="1.25.40.10">
    <property type="entry name" value="Tetratricopeptide repeat domain"/>
    <property type="match status" value="2"/>
</dbReference>
<evidence type="ECO:0000256" key="2">
    <source>
        <dbReference type="ARBA" id="ARBA00022840"/>
    </source>
</evidence>